<feature type="region of interest" description="Disordered" evidence="4">
    <location>
        <begin position="1"/>
        <end position="31"/>
    </location>
</feature>
<dbReference type="GO" id="GO:0004252">
    <property type="term" value="F:serine-type endopeptidase activity"/>
    <property type="evidence" value="ECO:0007669"/>
    <property type="project" value="InterPro"/>
</dbReference>
<dbReference type="GeneID" id="44998911"/>
<keyword evidence="3" id="KW-0378">Hydrolase</keyword>
<dbReference type="eggNOG" id="COG0265">
    <property type="taxonomic scope" value="Bacteria"/>
</dbReference>
<evidence type="ECO:0000256" key="3">
    <source>
        <dbReference type="ARBA" id="ARBA00022801"/>
    </source>
</evidence>
<dbReference type="AlphaFoldDB" id="Q97GD5"/>
<keyword evidence="8" id="KW-1185">Reference proteome</keyword>
<evidence type="ECO:0000256" key="4">
    <source>
        <dbReference type="SAM" id="MobiDB-lite"/>
    </source>
</evidence>
<dbReference type="InterPro" id="IPR043504">
    <property type="entry name" value="Peptidase_S1_PA_chymotrypsin"/>
</dbReference>
<dbReference type="Pfam" id="PF13180">
    <property type="entry name" value="PDZ_2"/>
    <property type="match status" value="1"/>
</dbReference>
<keyword evidence="5" id="KW-1133">Transmembrane helix</keyword>
<accession>Q97GD5</accession>
<evidence type="ECO:0000256" key="2">
    <source>
        <dbReference type="ARBA" id="ARBA00022670"/>
    </source>
</evidence>
<keyword evidence="5" id="KW-0472">Membrane</keyword>
<dbReference type="STRING" id="272562.CA_C2433"/>
<keyword evidence="5" id="KW-0812">Transmembrane</keyword>
<dbReference type="SMART" id="SM00228">
    <property type="entry name" value="PDZ"/>
    <property type="match status" value="1"/>
</dbReference>
<dbReference type="Gene3D" id="2.40.10.10">
    <property type="entry name" value="Trypsin-like serine proteases"/>
    <property type="match status" value="2"/>
</dbReference>
<dbReference type="Pfam" id="PF13365">
    <property type="entry name" value="Trypsin_2"/>
    <property type="match status" value="1"/>
</dbReference>
<dbReference type="PANTHER" id="PTHR43343">
    <property type="entry name" value="PEPTIDASE S12"/>
    <property type="match status" value="1"/>
</dbReference>
<dbReference type="CDD" id="cd06781">
    <property type="entry name" value="cpPDZ_BsHtra-like"/>
    <property type="match status" value="1"/>
</dbReference>
<proteinExistence type="inferred from homology"/>
<dbReference type="InterPro" id="IPR036034">
    <property type="entry name" value="PDZ_sf"/>
</dbReference>
<evidence type="ECO:0000313" key="7">
    <source>
        <dbReference type="EMBL" id="AAK80387.1"/>
    </source>
</evidence>
<protein>
    <submittedName>
        <fullName evidence="7">HtrA-like serine protease (With PDZ domain)</fullName>
    </submittedName>
</protein>
<dbReference type="InterPro" id="IPR009003">
    <property type="entry name" value="Peptidase_S1_PA"/>
</dbReference>
<feature type="transmembrane region" description="Helical" evidence="5">
    <location>
        <begin position="53"/>
        <end position="79"/>
    </location>
</feature>
<organism evidence="7 8">
    <name type="scientific">Clostridium acetobutylicum (strain ATCC 824 / DSM 792 / JCM 1419 / IAM 19013 / LMG 5710 / NBRC 13948 / NRRL B-527 / VKM B-1787 / 2291 / W)</name>
    <dbReference type="NCBI Taxonomy" id="272562"/>
    <lineage>
        <taxon>Bacteria</taxon>
        <taxon>Bacillati</taxon>
        <taxon>Bacillota</taxon>
        <taxon>Clostridia</taxon>
        <taxon>Eubacteriales</taxon>
        <taxon>Clostridiaceae</taxon>
        <taxon>Clostridium</taxon>
    </lineage>
</organism>
<dbReference type="PRINTS" id="PR00834">
    <property type="entry name" value="PROTEASES2C"/>
</dbReference>
<keyword evidence="2 7" id="KW-0645">Protease</keyword>
<dbReference type="SUPFAM" id="SSF50494">
    <property type="entry name" value="Trypsin-like serine proteases"/>
    <property type="match status" value="1"/>
</dbReference>
<reference evidence="7 8" key="1">
    <citation type="journal article" date="2001" name="J. Bacteriol.">
        <title>Genome sequence and comparative analysis of the solvent-producing bacterium Clostridium acetobutylicum.</title>
        <authorList>
            <person name="Nolling J."/>
            <person name="Breton G."/>
            <person name="Omelchenko M.V."/>
            <person name="Makarova K.S."/>
            <person name="Zeng Q."/>
            <person name="Gibson R."/>
            <person name="Lee H.M."/>
            <person name="Dubois J."/>
            <person name="Qiu D."/>
            <person name="Hitti J."/>
            <person name="Wolf Y.I."/>
            <person name="Tatusov R.L."/>
            <person name="Sabathe F."/>
            <person name="Doucette-Stamm L."/>
            <person name="Soucaille P."/>
            <person name="Daly M.J."/>
            <person name="Bennett G.N."/>
            <person name="Koonin E.V."/>
            <person name="Smith D.R."/>
        </authorList>
    </citation>
    <scope>NUCLEOTIDE SEQUENCE [LARGE SCALE GENOMIC DNA]</scope>
    <source>
        <strain evidence="8">ATCC 824 / DSM 792 / JCM 1419 / LMG 5710 / VKM B-1787</strain>
    </source>
</reference>
<dbReference type="GO" id="GO:0006508">
    <property type="term" value="P:proteolysis"/>
    <property type="evidence" value="ECO:0007669"/>
    <property type="project" value="UniProtKB-KW"/>
</dbReference>
<gene>
    <name evidence="7" type="ordered locus">CA_C2433</name>
</gene>
<dbReference type="InterPro" id="IPR001478">
    <property type="entry name" value="PDZ"/>
</dbReference>
<dbReference type="OrthoDB" id="9758917at2"/>
<dbReference type="RefSeq" id="WP_010965728.1">
    <property type="nucleotide sequence ID" value="NC_003030.1"/>
</dbReference>
<name>Q97GD5_CLOAB</name>
<dbReference type="Gene3D" id="2.30.42.10">
    <property type="match status" value="1"/>
</dbReference>
<dbReference type="SUPFAM" id="SSF50156">
    <property type="entry name" value="PDZ domain-like"/>
    <property type="match status" value="1"/>
</dbReference>
<dbReference type="InterPro" id="IPR001940">
    <property type="entry name" value="Peptidase_S1C"/>
</dbReference>
<dbReference type="PATRIC" id="fig|272562.8.peg.2629"/>
<dbReference type="PROSITE" id="PS50106">
    <property type="entry name" value="PDZ"/>
    <property type="match status" value="1"/>
</dbReference>
<sequence>MMDDLNNNNVNNNDTDNTTEMNNNNNDNTVNMNMPIEYKKESNKNRKPFNKKIASYIAVGLTCAILGGGISTASALYLLPKSNFFKSTPLYKTMANGGSSSLGYINASPTSTKTSSATGSGLTVSQIVKKVSPAVVGVSTKTTVTQNDFDSFFGSSNGNGSSTQEGMGSGIIFNNDGYILTNYHVIKGADKIAVILNNKKEVSAKVVNYDEANDIAVIKMTGSFTVPGVAELGSSASLNVGDSVVAIGNPLGKEFLGTVTTGVVSAVNREVAVSEGQKQTYIQTDAAINPGNSGGPLVNSFGQVVGINSAKISENGVEGIGFSIPIDTVKSKIQNLSKPILMLGISGEAVDKSTAEQHNIPQGVYIEQIQDFSSAQKAGMQVGDVITKFDGKKVTSTSDIDSIKSKHNSGDTVQVEVYRDDAYKTLSLKLSDK</sequence>
<dbReference type="InterPro" id="IPR051201">
    <property type="entry name" value="Chloro_Bact_Ser_Proteases"/>
</dbReference>
<dbReference type="KEGG" id="cac:CA_C2433"/>
<dbReference type="PANTHER" id="PTHR43343:SF3">
    <property type="entry name" value="PROTEASE DO-LIKE 8, CHLOROPLASTIC"/>
    <property type="match status" value="1"/>
</dbReference>
<dbReference type="PIR" id="H97199">
    <property type="entry name" value="H97199"/>
</dbReference>
<feature type="domain" description="PDZ" evidence="6">
    <location>
        <begin position="330"/>
        <end position="421"/>
    </location>
</feature>
<dbReference type="HOGENOM" id="CLU_020120_0_0_9"/>
<dbReference type="EMBL" id="AE001437">
    <property type="protein sequence ID" value="AAK80387.1"/>
    <property type="molecule type" value="Genomic_DNA"/>
</dbReference>
<evidence type="ECO:0000313" key="8">
    <source>
        <dbReference type="Proteomes" id="UP000000814"/>
    </source>
</evidence>
<evidence type="ECO:0000256" key="5">
    <source>
        <dbReference type="SAM" id="Phobius"/>
    </source>
</evidence>
<evidence type="ECO:0000256" key="1">
    <source>
        <dbReference type="ARBA" id="ARBA00010541"/>
    </source>
</evidence>
<dbReference type="Proteomes" id="UP000000814">
    <property type="component" value="Chromosome"/>
</dbReference>
<comment type="similarity">
    <text evidence="1">Belongs to the peptidase S1C family.</text>
</comment>
<evidence type="ECO:0000259" key="6">
    <source>
        <dbReference type="PROSITE" id="PS50106"/>
    </source>
</evidence>